<dbReference type="Proteomes" id="UP000319837">
    <property type="component" value="Unassembled WGS sequence"/>
</dbReference>
<feature type="region of interest" description="Disordered" evidence="1">
    <location>
        <begin position="128"/>
        <end position="152"/>
    </location>
</feature>
<reference evidence="4" key="1">
    <citation type="submission" date="2018-10" db="EMBL/GenBank/DDBJ databases">
        <title>FDA dAtabase for Regulatory Grade micrObial Sequences (FDA-ARGOS): Supporting development and validation of Infectious Disease Dx tests.</title>
        <authorList>
            <person name="Minogue T."/>
            <person name="Wolcott M."/>
            <person name="Wasieloski L."/>
            <person name="Aguilar W."/>
            <person name="Moore D."/>
            <person name="Tallon L."/>
            <person name="Sadzewicz L."/>
            <person name="Sengamalay N."/>
            <person name="Ott S."/>
            <person name="Godinez A."/>
            <person name="Nagaraj S."/>
            <person name="Vavikolanu K."/>
            <person name="Vyas G."/>
            <person name="Nadendla S."/>
            <person name="George J."/>
            <person name="Sichtig H."/>
        </authorList>
    </citation>
    <scope>NUCLEOTIDE SEQUENCE [LARGE SCALE GENOMIC DNA]</scope>
    <source>
        <strain evidence="4">FDAARGOS_343</strain>
    </source>
</reference>
<dbReference type="CDD" id="cd00118">
    <property type="entry name" value="LysM"/>
    <property type="match status" value="1"/>
</dbReference>
<evidence type="ECO:0000313" key="4">
    <source>
        <dbReference type="Proteomes" id="UP000319837"/>
    </source>
</evidence>
<evidence type="ECO:0000313" key="3">
    <source>
        <dbReference type="EMBL" id="TRZ37620.1"/>
    </source>
</evidence>
<protein>
    <submittedName>
        <fullName evidence="3">LysM peptidoglycan-binding domain-containing protein</fullName>
    </submittedName>
</protein>
<dbReference type="PANTHER" id="PTHR21666:SF270">
    <property type="entry name" value="MUREIN HYDROLASE ACTIVATOR ENVC"/>
    <property type="match status" value="1"/>
</dbReference>
<gene>
    <name evidence="3" type="ORF">CEQ21_19440</name>
</gene>
<dbReference type="Gene3D" id="2.70.70.10">
    <property type="entry name" value="Glucose Permease (Domain IIA)"/>
    <property type="match status" value="1"/>
</dbReference>
<dbReference type="CDD" id="cd12797">
    <property type="entry name" value="M23_peptidase"/>
    <property type="match status" value="1"/>
</dbReference>
<sequence length="199" mass="21364">MEVISMFRRPTSVTNLSNPFRTTGANKHFGVDFAKSGTNPIAAAADGTVSRSYVSSSYGECIMIVHQFGGQVWETVYAHMRSGSRRVSVGERVKAGQTIGVMGNTGQSTGQHLHFELHRGRWNSAKSNAVNPLPYLDESQNQQNSAPSTPAKSYTIAAGDTLSAISQRYGVSVSAIAEANNIQNVNQIYAGQKLVIPEG</sequence>
<dbReference type="InterPro" id="IPR011055">
    <property type="entry name" value="Dup_hybrid_motif"/>
</dbReference>
<dbReference type="EMBL" id="RIBP01000004">
    <property type="protein sequence ID" value="TRZ37620.1"/>
    <property type="molecule type" value="Genomic_DNA"/>
</dbReference>
<dbReference type="InterPro" id="IPR018392">
    <property type="entry name" value="LysM"/>
</dbReference>
<dbReference type="SUPFAM" id="SSF51261">
    <property type="entry name" value="Duplicated hybrid motif"/>
    <property type="match status" value="1"/>
</dbReference>
<dbReference type="Pfam" id="PF01476">
    <property type="entry name" value="LysM"/>
    <property type="match status" value="1"/>
</dbReference>
<name>A0A553SKT7_NIACI</name>
<dbReference type="InterPro" id="IPR050570">
    <property type="entry name" value="Cell_wall_metabolism_enzyme"/>
</dbReference>
<dbReference type="GO" id="GO:0004222">
    <property type="term" value="F:metalloendopeptidase activity"/>
    <property type="evidence" value="ECO:0007669"/>
    <property type="project" value="TreeGrafter"/>
</dbReference>
<dbReference type="InterPro" id="IPR036779">
    <property type="entry name" value="LysM_dom_sf"/>
</dbReference>
<feature type="domain" description="LysM" evidence="2">
    <location>
        <begin position="152"/>
        <end position="196"/>
    </location>
</feature>
<accession>A0A553SKT7</accession>
<dbReference type="Pfam" id="PF01551">
    <property type="entry name" value="Peptidase_M23"/>
    <property type="match status" value="1"/>
</dbReference>
<dbReference type="SUPFAM" id="SSF54106">
    <property type="entry name" value="LysM domain"/>
    <property type="match status" value="1"/>
</dbReference>
<comment type="caution">
    <text evidence="3">The sequence shown here is derived from an EMBL/GenBank/DDBJ whole genome shotgun (WGS) entry which is preliminary data.</text>
</comment>
<dbReference type="AlphaFoldDB" id="A0A553SKT7"/>
<dbReference type="SMART" id="SM00257">
    <property type="entry name" value="LysM"/>
    <property type="match status" value="1"/>
</dbReference>
<proteinExistence type="predicted"/>
<dbReference type="InterPro" id="IPR016047">
    <property type="entry name" value="M23ase_b-sheet_dom"/>
</dbReference>
<organism evidence="3 4">
    <name type="scientific">Niallia circulans</name>
    <name type="common">Bacillus circulans</name>
    <dbReference type="NCBI Taxonomy" id="1397"/>
    <lineage>
        <taxon>Bacteria</taxon>
        <taxon>Bacillati</taxon>
        <taxon>Bacillota</taxon>
        <taxon>Bacilli</taxon>
        <taxon>Bacillales</taxon>
        <taxon>Bacillaceae</taxon>
        <taxon>Niallia</taxon>
    </lineage>
</organism>
<evidence type="ECO:0000256" key="1">
    <source>
        <dbReference type="SAM" id="MobiDB-lite"/>
    </source>
</evidence>
<evidence type="ECO:0000259" key="2">
    <source>
        <dbReference type="PROSITE" id="PS51782"/>
    </source>
</evidence>
<feature type="compositionally biased region" description="Polar residues" evidence="1">
    <location>
        <begin position="138"/>
        <end position="152"/>
    </location>
</feature>
<dbReference type="PANTHER" id="PTHR21666">
    <property type="entry name" value="PEPTIDASE-RELATED"/>
    <property type="match status" value="1"/>
</dbReference>
<dbReference type="Gene3D" id="3.10.350.10">
    <property type="entry name" value="LysM domain"/>
    <property type="match status" value="1"/>
</dbReference>
<dbReference type="PROSITE" id="PS51782">
    <property type="entry name" value="LYSM"/>
    <property type="match status" value="1"/>
</dbReference>